<organism evidence="3 4">
    <name type="scientific">Trapa natans</name>
    <name type="common">Water chestnut</name>
    <dbReference type="NCBI Taxonomy" id="22666"/>
    <lineage>
        <taxon>Eukaryota</taxon>
        <taxon>Viridiplantae</taxon>
        <taxon>Streptophyta</taxon>
        <taxon>Embryophyta</taxon>
        <taxon>Tracheophyta</taxon>
        <taxon>Spermatophyta</taxon>
        <taxon>Magnoliopsida</taxon>
        <taxon>eudicotyledons</taxon>
        <taxon>Gunneridae</taxon>
        <taxon>Pentapetalae</taxon>
        <taxon>rosids</taxon>
        <taxon>malvids</taxon>
        <taxon>Myrtales</taxon>
        <taxon>Lythraceae</taxon>
        <taxon>Trapa</taxon>
    </lineage>
</organism>
<protein>
    <recommendedName>
        <fullName evidence="2">MACPF domain-containing protein</fullName>
    </recommendedName>
</protein>
<dbReference type="GO" id="GO:2000031">
    <property type="term" value="P:regulation of salicylic acid mediated signaling pathway"/>
    <property type="evidence" value="ECO:0007669"/>
    <property type="project" value="InterPro"/>
</dbReference>
<evidence type="ECO:0000256" key="1">
    <source>
        <dbReference type="SAM" id="MobiDB-lite"/>
    </source>
</evidence>
<accession>A0AAN7MBG1</accession>
<dbReference type="PANTHER" id="PTHR33199">
    <property type="entry name" value="MACPF DOMAIN-CONTAINING PROTEIN CAD1"/>
    <property type="match status" value="1"/>
</dbReference>
<dbReference type="GO" id="GO:0005886">
    <property type="term" value="C:plasma membrane"/>
    <property type="evidence" value="ECO:0007669"/>
    <property type="project" value="TreeGrafter"/>
</dbReference>
<gene>
    <name evidence="3" type="ORF">SAY86_000742</name>
</gene>
<name>A0AAN7MBG1_TRANT</name>
<evidence type="ECO:0000313" key="3">
    <source>
        <dbReference type="EMBL" id="KAK4802539.1"/>
    </source>
</evidence>
<keyword evidence="4" id="KW-1185">Reference proteome</keyword>
<dbReference type="AlphaFoldDB" id="A0AAN7MBG1"/>
<evidence type="ECO:0000313" key="4">
    <source>
        <dbReference type="Proteomes" id="UP001346149"/>
    </source>
</evidence>
<dbReference type="PROSITE" id="PS51412">
    <property type="entry name" value="MACPF_2"/>
    <property type="match status" value="1"/>
</dbReference>
<feature type="domain" description="MACPF" evidence="2">
    <location>
        <begin position="1"/>
        <end position="331"/>
    </location>
</feature>
<dbReference type="PANTHER" id="PTHR33199:SF15">
    <property type="entry name" value="MACPF DOMAIN-CONTAINING PROTEIN CAD1-LIKE"/>
    <property type="match status" value="1"/>
</dbReference>
<dbReference type="InterPro" id="IPR020864">
    <property type="entry name" value="MACPF"/>
</dbReference>
<dbReference type="Pfam" id="PF01823">
    <property type="entry name" value="MACPF"/>
    <property type="match status" value="1"/>
</dbReference>
<dbReference type="InterPro" id="IPR044663">
    <property type="entry name" value="CAD1/NSL1-like"/>
</dbReference>
<proteinExistence type="predicted"/>
<evidence type="ECO:0000259" key="2">
    <source>
        <dbReference type="PROSITE" id="PS51412"/>
    </source>
</evidence>
<dbReference type="Proteomes" id="UP001346149">
    <property type="component" value="Unassembled WGS sequence"/>
</dbReference>
<dbReference type="EMBL" id="JAXQNO010000002">
    <property type="protein sequence ID" value="KAK4802539.1"/>
    <property type="molecule type" value="Genomic_DNA"/>
</dbReference>
<reference evidence="3 4" key="1">
    <citation type="journal article" date="2023" name="Hortic Res">
        <title>Pangenome of water caltrop reveals structural variations and asymmetric subgenome divergence after allopolyploidization.</title>
        <authorList>
            <person name="Zhang X."/>
            <person name="Chen Y."/>
            <person name="Wang L."/>
            <person name="Yuan Y."/>
            <person name="Fang M."/>
            <person name="Shi L."/>
            <person name="Lu R."/>
            <person name="Comes H.P."/>
            <person name="Ma Y."/>
            <person name="Chen Y."/>
            <person name="Huang G."/>
            <person name="Zhou Y."/>
            <person name="Zheng Z."/>
            <person name="Qiu Y."/>
        </authorList>
    </citation>
    <scope>NUCLEOTIDE SEQUENCE [LARGE SCALE GENOMIC DNA]</scope>
    <source>
        <strain evidence="3">F231</strain>
    </source>
</reference>
<sequence>MENKAVALHTAVNAVQALGRGFDVNFDTRLLYCKGVAGSRVVQIDEEHTRNLRIGDSCLIIPDVSRDIGIDCQFSGERRQQSGICTYDEMVEYFNRKANLSGTHSLGSFNAAFSFTGSRKIDAAATKTLSEDGLYIPLAKFELNRTNLVLKETIKMAVPTFWDPPSLASFIENFGTHVITSITIGGKDTIYVKQHHSSPLSAMEIKNYVQEIGNQRFCDSEIHATSGQNMKDKGVDPHLFNSQGIYPQPGAPYHSGKEDVTVIFRRRGGDDLEQSHDRWAFTVQSSPDIIDMSFVPITSLLDGITGKEHLARAINLYLEYKPQIEELRYFLEFQLVRVWAPLQDNIPGTQRKEPVCPSLQFSMMGQKLYVSQEQVIHHFRIDTFCYPLESLLNEPLHIYGTKPSLIVSDERLILPLLLLNCLHIQISVGRKPVTGIRLRIEGNKHNRLCIHVQHLASLPKILQPYWDSHLAIGAPKWMGPEEQDSRWFEPVKWKNFSHISTAPIENHGAFIGDLSGVSLVTGAQLGVWDFGSRNVLYMKLLYSRLPGCTIRRSIWDHSPAGNHNKAKKSAASGNNPDSAPGDSSSTSREVTTVGKLAKLVDMSEMCKGPQDPPGHWLVTGAKLGVEKGRIVLRVKYSLLNY</sequence>
<feature type="compositionally biased region" description="Polar residues" evidence="1">
    <location>
        <begin position="571"/>
        <end position="590"/>
    </location>
</feature>
<comment type="caution">
    <text evidence="3">The sequence shown here is derived from an EMBL/GenBank/DDBJ whole genome shotgun (WGS) entry which is preliminary data.</text>
</comment>
<dbReference type="GO" id="GO:0009626">
    <property type="term" value="P:plant-type hypersensitive response"/>
    <property type="evidence" value="ECO:0007669"/>
    <property type="project" value="TreeGrafter"/>
</dbReference>
<feature type="region of interest" description="Disordered" evidence="1">
    <location>
        <begin position="559"/>
        <end position="590"/>
    </location>
</feature>
<dbReference type="SMART" id="SM00457">
    <property type="entry name" value="MACPF"/>
    <property type="match status" value="1"/>
</dbReference>